<dbReference type="EMBL" id="BLZR01000001">
    <property type="protein sequence ID" value="GFP76358.1"/>
    <property type="molecule type" value="Genomic_DNA"/>
</dbReference>
<accession>A0A6V8SMF8</accession>
<dbReference type="GO" id="GO:0016874">
    <property type="term" value="F:ligase activity"/>
    <property type="evidence" value="ECO:0007669"/>
    <property type="project" value="UniProtKB-KW"/>
</dbReference>
<dbReference type="SMART" id="SM00292">
    <property type="entry name" value="BRCT"/>
    <property type="match status" value="1"/>
</dbReference>
<dbReference type="RefSeq" id="WP_183277793.1">
    <property type="nucleotide sequence ID" value="NZ_BLZR01000001.1"/>
</dbReference>
<keyword evidence="1" id="KW-0540">Nuclease</keyword>
<dbReference type="PANTHER" id="PTHR30231:SF4">
    <property type="entry name" value="PROTEIN NEN2"/>
    <property type="match status" value="1"/>
</dbReference>
<keyword evidence="5" id="KW-0436">Ligase</keyword>
<evidence type="ECO:0000256" key="3">
    <source>
        <dbReference type="ARBA" id="ARBA00022839"/>
    </source>
</evidence>
<gene>
    <name evidence="5" type="ORF">bsdtw1_02460</name>
</gene>
<dbReference type="PANTHER" id="PTHR30231">
    <property type="entry name" value="DNA POLYMERASE III SUBUNIT EPSILON"/>
    <property type="match status" value="1"/>
</dbReference>
<evidence type="ECO:0000259" key="4">
    <source>
        <dbReference type="PROSITE" id="PS50172"/>
    </source>
</evidence>
<dbReference type="GO" id="GO:0008408">
    <property type="term" value="F:3'-5' exonuclease activity"/>
    <property type="evidence" value="ECO:0007669"/>
    <property type="project" value="TreeGrafter"/>
</dbReference>
<keyword evidence="2" id="KW-0378">Hydrolase</keyword>
<evidence type="ECO:0000256" key="2">
    <source>
        <dbReference type="ARBA" id="ARBA00022801"/>
    </source>
</evidence>
<name>A0A6V8SMF8_9CLOT</name>
<protein>
    <submittedName>
        <fullName evidence="5">DNA ligase</fullName>
    </submittedName>
</protein>
<feature type="domain" description="BRCT" evidence="4">
    <location>
        <begin position="328"/>
        <end position="399"/>
    </location>
</feature>
<dbReference type="InterPro" id="IPR001357">
    <property type="entry name" value="BRCT_dom"/>
</dbReference>
<dbReference type="SUPFAM" id="SSF52113">
    <property type="entry name" value="BRCT domain"/>
    <property type="match status" value="1"/>
</dbReference>
<dbReference type="CDD" id="cd06127">
    <property type="entry name" value="DEDDh"/>
    <property type="match status" value="1"/>
</dbReference>
<comment type="caution">
    <text evidence="5">The sequence shown here is derived from an EMBL/GenBank/DDBJ whole genome shotgun (WGS) entry which is preliminary data.</text>
</comment>
<dbReference type="Pfam" id="PF00533">
    <property type="entry name" value="BRCT"/>
    <property type="match status" value="1"/>
</dbReference>
<dbReference type="Proteomes" id="UP000580568">
    <property type="component" value="Unassembled WGS sequence"/>
</dbReference>
<proteinExistence type="predicted"/>
<dbReference type="InterPro" id="IPR036397">
    <property type="entry name" value="RNaseH_sf"/>
</dbReference>
<dbReference type="InterPro" id="IPR012337">
    <property type="entry name" value="RNaseH-like_sf"/>
</dbReference>
<dbReference type="InterPro" id="IPR013520">
    <property type="entry name" value="Ribonucl_H"/>
</dbReference>
<dbReference type="AlphaFoldDB" id="A0A6V8SMF8"/>
<dbReference type="PROSITE" id="PS50172">
    <property type="entry name" value="BRCT"/>
    <property type="match status" value="1"/>
</dbReference>
<dbReference type="Gene3D" id="3.40.50.10190">
    <property type="entry name" value="BRCT domain"/>
    <property type="match status" value="1"/>
</dbReference>
<dbReference type="CDD" id="cd17748">
    <property type="entry name" value="BRCT_DNA_ligase_like"/>
    <property type="match status" value="1"/>
</dbReference>
<dbReference type="SMART" id="SM00479">
    <property type="entry name" value="EXOIII"/>
    <property type="match status" value="1"/>
</dbReference>
<dbReference type="GO" id="GO:0003676">
    <property type="term" value="F:nucleic acid binding"/>
    <property type="evidence" value="ECO:0007669"/>
    <property type="project" value="InterPro"/>
</dbReference>
<evidence type="ECO:0000313" key="6">
    <source>
        <dbReference type="Proteomes" id="UP000580568"/>
    </source>
</evidence>
<evidence type="ECO:0000256" key="1">
    <source>
        <dbReference type="ARBA" id="ARBA00022722"/>
    </source>
</evidence>
<dbReference type="SUPFAM" id="SSF53098">
    <property type="entry name" value="Ribonuclease H-like"/>
    <property type="match status" value="1"/>
</dbReference>
<dbReference type="Gene3D" id="3.30.420.10">
    <property type="entry name" value="Ribonuclease H-like superfamily/Ribonuclease H"/>
    <property type="match status" value="1"/>
</dbReference>
<evidence type="ECO:0000313" key="5">
    <source>
        <dbReference type="EMBL" id="GFP76358.1"/>
    </source>
</evidence>
<reference evidence="5 6" key="1">
    <citation type="submission" date="2020-07" db="EMBL/GenBank/DDBJ databases">
        <title>A new beta-1,3-glucan-decomposing anaerobic bacterium isolated from anoxic soil subjected to biological soil disinfestation.</title>
        <authorList>
            <person name="Ueki A."/>
            <person name="Tonouchi A."/>
        </authorList>
    </citation>
    <scope>NUCLEOTIDE SEQUENCE [LARGE SCALE GENOMIC DNA]</scope>
    <source>
        <strain evidence="5 6">TW1</strain>
    </source>
</reference>
<dbReference type="InterPro" id="IPR036420">
    <property type="entry name" value="BRCT_dom_sf"/>
</dbReference>
<keyword evidence="3" id="KW-0269">Exonuclease</keyword>
<dbReference type="Pfam" id="PF00929">
    <property type="entry name" value="RNase_T"/>
    <property type="match status" value="1"/>
</dbReference>
<organism evidence="5 6">
    <name type="scientific">Clostridium fungisolvens</name>
    <dbReference type="NCBI Taxonomy" id="1604897"/>
    <lineage>
        <taxon>Bacteria</taxon>
        <taxon>Bacillati</taxon>
        <taxon>Bacillota</taxon>
        <taxon>Clostridia</taxon>
        <taxon>Eubacteriales</taxon>
        <taxon>Clostridiaceae</taxon>
        <taxon>Clostridium</taxon>
    </lineage>
</organism>
<keyword evidence="6" id="KW-1185">Reference proteome</keyword>
<sequence length="399" mass="46626">MIETKREWKTFESIEEELEKLKEWHLISPKATEVKAFYYKGAYTDKHIECKVAGYVDDNEIVIYVDGKLHSIHPDYFLDMQKKDFSLYGSIEETGLYEAKKLDENKKDKKTDESKSINKKAEKKERFIIVDIETPHSFSPKDGIREVAATVVEDYEIIDKLHLAIINDEEEYKKGYGYGLENIEENESLREEFKNFLIKYKYPLVAHNASFDKSFLDFWNWVDKDQVFYCSMNTIKKMEKLDSYKLRDLLEHYNIKDNQEHTAMQDVLDLLELLKKLKPKKWSKLGGNTSASETKPKRSYMFDKEEREENKARLERAKENIIEDILHSKNIVFTGETVKDRVELSELAIMYGGNVKSGVSKKTNILVVGKNPGSKLGKAQELGIEVLSEDEFLNLIYKK</sequence>